<feature type="non-terminal residue" evidence="1">
    <location>
        <position position="1"/>
    </location>
</feature>
<comment type="caution">
    <text evidence="1">The sequence shown here is derived from an EMBL/GenBank/DDBJ whole genome shotgun (WGS) entry which is preliminary data.</text>
</comment>
<organism evidence="1 2">
    <name type="scientific">Racocetra persica</name>
    <dbReference type="NCBI Taxonomy" id="160502"/>
    <lineage>
        <taxon>Eukaryota</taxon>
        <taxon>Fungi</taxon>
        <taxon>Fungi incertae sedis</taxon>
        <taxon>Mucoromycota</taxon>
        <taxon>Glomeromycotina</taxon>
        <taxon>Glomeromycetes</taxon>
        <taxon>Diversisporales</taxon>
        <taxon>Gigasporaceae</taxon>
        <taxon>Racocetra</taxon>
    </lineage>
</organism>
<keyword evidence="2" id="KW-1185">Reference proteome</keyword>
<gene>
    <name evidence="1" type="ORF">RPERSI_LOCUS24442</name>
</gene>
<proteinExistence type="predicted"/>
<name>A0ACA9RXH8_9GLOM</name>
<dbReference type="Proteomes" id="UP000789920">
    <property type="component" value="Unassembled WGS sequence"/>
</dbReference>
<accession>A0ACA9RXH8</accession>
<sequence>FVDAVVTQSNLPNINVLSIELKEGLKAHKEKRRDPIAKYWKAYYLKEGFKEAANENVPDAQLHYAFAKLAANNVDDFIIYLEKAAALFNYGDMLLNGKHGIMKDEKKRNSIFKIAAVKGHPKAIEELRNRKIEYISIYNRGRHDQ</sequence>
<protein>
    <submittedName>
        <fullName evidence="1">8073_t:CDS:1</fullName>
    </submittedName>
</protein>
<evidence type="ECO:0000313" key="1">
    <source>
        <dbReference type="EMBL" id="CAG8816415.1"/>
    </source>
</evidence>
<dbReference type="EMBL" id="CAJVQC010078560">
    <property type="protein sequence ID" value="CAG8816415.1"/>
    <property type="molecule type" value="Genomic_DNA"/>
</dbReference>
<evidence type="ECO:0000313" key="2">
    <source>
        <dbReference type="Proteomes" id="UP000789920"/>
    </source>
</evidence>
<reference evidence="1" key="1">
    <citation type="submission" date="2021-06" db="EMBL/GenBank/DDBJ databases">
        <authorList>
            <person name="Kallberg Y."/>
            <person name="Tangrot J."/>
            <person name="Rosling A."/>
        </authorList>
    </citation>
    <scope>NUCLEOTIDE SEQUENCE</scope>
    <source>
        <strain evidence="1">MA461A</strain>
    </source>
</reference>